<feature type="compositionally biased region" description="Polar residues" evidence="2">
    <location>
        <begin position="77"/>
        <end position="88"/>
    </location>
</feature>
<dbReference type="GO" id="GO:0042407">
    <property type="term" value="P:cristae formation"/>
    <property type="evidence" value="ECO:0007669"/>
    <property type="project" value="InterPro"/>
</dbReference>
<dbReference type="Proteomes" id="UP000094444">
    <property type="component" value="Unassembled WGS sequence"/>
</dbReference>
<dbReference type="InterPro" id="IPR033181">
    <property type="entry name" value="Mic26_fungi"/>
</dbReference>
<dbReference type="EMBL" id="MAVT02000081">
    <property type="protein sequence ID" value="POS79919.1"/>
    <property type="molecule type" value="Genomic_DNA"/>
</dbReference>
<keyword evidence="1" id="KW-0999">Mitochondrion inner membrane</keyword>
<comment type="function">
    <text evidence="1">Component of the MICOS complex, a large protein complex of the mitochondrial inner membrane that plays crucial roles in the maintenance of crista junctions, inner membrane architecture, and formation of contact sites to the outer membrane.</text>
</comment>
<comment type="subunit">
    <text evidence="1">Component of the mitochondrial contact site and cristae organizing system (MICOS) complex.</text>
</comment>
<evidence type="ECO:0000256" key="2">
    <source>
        <dbReference type="SAM" id="MobiDB-lite"/>
    </source>
</evidence>
<dbReference type="GO" id="GO:0044284">
    <property type="term" value="C:mitochondrial crista junction"/>
    <property type="evidence" value="ECO:0007669"/>
    <property type="project" value="TreeGrafter"/>
</dbReference>
<name>A0A2P5IBQ0_DIAHE</name>
<accession>A0A2P5IBQ0</accession>
<dbReference type="STRING" id="158607.A0A2P5IBQ0"/>
<dbReference type="OrthoDB" id="2399148at2759"/>
<protein>
    <recommendedName>
        <fullName evidence="1">MICOS complex subunit</fullName>
    </recommendedName>
</protein>
<evidence type="ECO:0000313" key="3">
    <source>
        <dbReference type="EMBL" id="POS79919.1"/>
    </source>
</evidence>
<feature type="region of interest" description="Disordered" evidence="2">
    <location>
        <begin position="34"/>
        <end position="107"/>
    </location>
</feature>
<evidence type="ECO:0000313" key="4">
    <source>
        <dbReference type="Proteomes" id="UP000094444"/>
    </source>
</evidence>
<dbReference type="GO" id="GO:0061617">
    <property type="term" value="C:MICOS complex"/>
    <property type="evidence" value="ECO:0007669"/>
    <property type="project" value="UniProtKB-UniRule"/>
</dbReference>
<dbReference type="Pfam" id="PF09769">
    <property type="entry name" value="ApoO"/>
    <property type="match status" value="1"/>
</dbReference>
<comment type="subcellular location">
    <subcellularLocation>
        <location evidence="1">Mitochondrion inner membrane</location>
    </subcellularLocation>
</comment>
<keyword evidence="4" id="KW-1185">Reference proteome</keyword>
<gene>
    <name evidence="3" type="ORF">DHEL01_v201696</name>
</gene>
<proteinExistence type="predicted"/>
<reference evidence="3" key="1">
    <citation type="submission" date="2017-09" db="EMBL/GenBank/DDBJ databases">
        <title>Polyketide synthases of a Diaporthe helianthi virulent isolate.</title>
        <authorList>
            <person name="Baroncelli R."/>
        </authorList>
    </citation>
    <scope>NUCLEOTIDE SEQUENCE [LARGE SCALE GENOMIC DNA]</scope>
    <source>
        <strain evidence="3">7/96</strain>
    </source>
</reference>
<organism evidence="3 4">
    <name type="scientific">Diaporthe helianthi</name>
    <dbReference type="NCBI Taxonomy" id="158607"/>
    <lineage>
        <taxon>Eukaryota</taxon>
        <taxon>Fungi</taxon>
        <taxon>Dikarya</taxon>
        <taxon>Ascomycota</taxon>
        <taxon>Pezizomycotina</taxon>
        <taxon>Sordariomycetes</taxon>
        <taxon>Sordariomycetidae</taxon>
        <taxon>Diaporthales</taxon>
        <taxon>Diaporthaceae</taxon>
        <taxon>Diaporthe</taxon>
    </lineage>
</organism>
<dbReference type="InterPro" id="IPR019166">
    <property type="entry name" value="MIC26/MIC27"/>
</dbReference>
<dbReference type="AlphaFoldDB" id="A0A2P5IBQ0"/>
<dbReference type="PANTHER" id="PTHR28268">
    <property type="entry name" value="MICOS SUBUNIT MIC26"/>
    <property type="match status" value="1"/>
</dbReference>
<sequence length="273" mass="29959">MAARALLQRHAAPLAASMLVGAVAFSPKLALAEAPEPHSSHSRKPIYDDYDAVPTTATLPPAKSSSRPDAPSSSWSTLAPESQASPSPNEVAHRPQQYQRHGPTPTDRLAAQIRDVRLFVYRHACSAEDAVNRTMDRAFHLEKSFTDTIASLAPPPESGEKLMPGLVYVLVAAMAGSIVTRRSNILLRATVPAVFGVGMGWTAIPHTMRNTADLAWKYEQRYPVVAQSHLQIKDSWRQGVSFARVHSQLGRDKLEEKVKGARETVEEWVRKGK</sequence>
<comment type="caution">
    <text evidence="3">The sequence shown here is derived from an EMBL/GenBank/DDBJ whole genome shotgun (WGS) entry which is preliminary data.</text>
</comment>
<dbReference type="InParanoid" id="A0A2P5IBQ0"/>
<feature type="compositionally biased region" description="Low complexity" evidence="2">
    <location>
        <begin position="60"/>
        <end position="76"/>
    </location>
</feature>
<keyword evidence="1" id="KW-0496">Mitochondrion</keyword>
<evidence type="ECO:0000256" key="1">
    <source>
        <dbReference type="RuleBase" id="RU363021"/>
    </source>
</evidence>
<dbReference type="PANTHER" id="PTHR28268:SF1">
    <property type="entry name" value="MICOS SUBUNIT MIC26"/>
    <property type="match status" value="1"/>
</dbReference>
<keyword evidence="1" id="KW-0472">Membrane</keyword>